<gene>
    <name evidence="2" type="ORF">BDV29DRAFT_121373</name>
</gene>
<feature type="transmembrane region" description="Helical" evidence="1">
    <location>
        <begin position="59"/>
        <end position="84"/>
    </location>
</feature>
<sequence length="94" mass="10888">MFLLFFRFISSMNGRENPAKEKKKESSLQHGTQWSCEGESRFRHIAMSTLSMRDLHRTVYASLLLPLLISICLYCLDVVALLFAERVSISRMVM</sequence>
<keyword evidence="1" id="KW-0472">Membrane</keyword>
<name>A0A5N5XFT4_9EURO</name>
<evidence type="ECO:0000313" key="3">
    <source>
        <dbReference type="Proteomes" id="UP000326565"/>
    </source>
</evidence>
<evidence type="ECO:0000313" key="2">
    <source>
        <dbReference type="EMBL" id="KAB8078977.1"/>
    </source>
</evidence>
<organism evidence="2 3">
    <name type="scientific">Aspergillus leporis</name>
    <dbReference type="NCBI Taxonomy" id="41062"/>
    <lineage>
        <taxon>Eukaryota</taxon>
        <taxon>Fungi</taxon>
        <taxon>Dikarya</taxon>
        <taxon>Ascomycota</taxon>
        <taxon>Pezizomycotina</taxon>
        <taxon>Eurotiomycetes</taxon>
        <taxon>Eurotiomycetidae</taxon>
        <taxon>Eurotiales</taxon>
        <taxon>Aspergillaceae</taxon>
        <taxon>Aspergillus</taxon>
        <taxon>Aspergillus subgen. Circumdati</taxon>
    </lineage>
</organism>
<reference evidence="2 3" key="1">
    <citation type="submission" date="2019-04" db="EMBL/GenBank/DDBJ databases">
        <title>Friends and foes A comparative genomics study of 23 Aspergillus species from section Flavi.</title>
        <authorList>
            <consortium name="DOE Joint Genome Institute"/>
            <person name="Kjaerbolling I."/>
            <person name="Vesth T."/>
            <person name="Frisvad J.C."/>
            <person name="Nybo J.L."/>
            <person name="Theobald S."/>
            <person name="Kildgaard S."/>
            <person name="Isbrandt T."/>
            <person name="Kuo A."/>
            <person name="Sato A."/>
            <person name="Lyhne E.K."/>
            <person name="Kogle M.E."/>
            <person name="Wiebenga A."/>
            <person name="Kun R.S."/>
            <person name="Lubbers R.J."/>
            <person name="Makela M.R."/>
            <person name="Barry K."/>
            <person name="Chovatia M."/>
            <person name="Clum A."/>
            <person name="Daum C."/>
            <person name="Haridas S."/>
            <person name="He G."/>
            <person name="LaButti K."/>
            <person name="Lipzen A."/>
            <person name="Mondo S."/>
            <person name="Riley R."/>
            <person name="Salamov A."/>
            <person name="Simmons B.A."/>
            <person name="Magnuson J.K."/>
            <person name="Henrissat B."/>
            <person name="Mortensen U.H."/>
            <person name="Larsen T.O."/>
            <person name="Devries R.P."/>
            <person name="Grigoriev I.V."/>
            <person name="Machida M."/>
            <person name="Baker S.E."/>
            <person name="Andersen M.R."/>
        </authorList>
    </citation>
    <scope>NUCLEOTIDE SEQUENCE [LARGE SCALE GENOMIC DNA]</scope>
    <source>
        <strain evidence="2 3">CBS 151.66</strain>
    </source>
</reference>
<dbReference type="Proteomes" id="UP000326565">
    <property type="component" value="Unassembled WGS sequence"/>
</dbReference>
<evidence type="ECO:0000256" key="1">
    <source>
        <dbReference type="SAM" id="Phobius"/>
    </source>
</evidence>
<accession>A0A5N5XFT4</accession>
<keyword evidence="3" id="KW-1185">Reference proteome</keyword>
<dbReference type="AlphaFoldDB" id="A0A5N5XFT4"/>
<keyword evidence="1" id="KW-1133">Transmembrane helix</keyword>
<proteinExistence type="predicted"/>
<keyword evidence="1" id="KW-0812">Transmembrane</keyword>
<dbReference type="EMBL" id="ML732154">
    <property type="protein sequence ID" value="KAB8078977.1"/>
    <property type="molecule type" value="Genomic_DNA"/>
</dbReference>
<protein>
    <submittedName>
        <fullName evidence="2">Uncharacterized protein</fullName>
    </submittedName>
</protein>